<feature type="region of interest" description="Disordered" evidence="1">
    <location>
        <begin position="500"/>
        <end position="522"/>
    </location>
</feature>
<accession>A0A2T9Y553</accession>
<comment type="caution">
    <text evidence="2">The sequence shown here is derived from an EMBL/GenBank/DDBJ whole genome shotgun (WGS) entry which is preliminary data.</text>
</comment>
<evidence type="ECO:0000313" key="2">
    <source>
        <dbReference type="EMBL" id="PVU87443.1"/>
    </source>
</evidence>
<feature type="compositionally biased region" description="Basic and acidic residues" evidence="1">
    <location>
        <begin position="500"/>
        <end position="516"/>
    </location>
</feature>
<feature type="region of interest" description="Disordered" evidence="1">
    <location>
        <begin position="1083"/>
        <end position="1116"/>
    </location>
</feature>
<dbReference type="EMBL" id="MBFT01000740">
    <property type="protein sequence ID" value="PVU87443.1"/>
    <property type="molecule type" value="Genomic_DNA"/>
</dbReference>
<evidence type="ECO:0000313" key="3">
    <source>
        <dbReference type="Proteomes" id="UP000245699"/>
    </source>
</evidence>
<dbReference type="OrthoDB" id="1926878at2759"/>
<keyword evidence="3" id="KW-1185">Reference proteome</keyword>
<proteinExistence type="predicted"/>
<evidence type="ECO:0000256" key="1">
    <source>
        <dbReference type="SAM" id="MobiDB-lite"/>
    </source>
</evidence>
<protein>
    <submittedName>
        <fullName evidence="2">Uncharacterized protein</fullName>
    </submittedName>
</protein>
<feature type="compositionally biased region" description="Low complexity" evidence="1">
    <location>
        <begin position="814"/>
        <end position="824"/>
    </location>
</feature>
<name>A0A2T9Y553_9FUNG</name>
<feature type="compositionally biased region" description="Polar residues" evidence="1">
    <location>
        <begin position="1096"/>
        <end position="1116"/>
    </location>
</feature>
<organism evidence="2 3">
    <name type="scientific">Furculomyces boomerangus</name>
    <dbReference type="NCBI Taxonomy" id="61424"/>
    <lineage>
        <taxon>Eukaryota</taxon>
        <taxon>Fungi</taxon>
        <taxon>Fungi incertae sedis</taxon>
        <taxon>Zoopagomycota</taxon>
        <taxon>Kickxellomycotina</taxon>
        <taxon>Harpellomycetes</taxon>
        <taxon>Harpellales</taxon>
        <taxon>Harpellaceae</taxon>
        <taxon>Furculomyces</taxon>
    </lineage>
</organism>
<feature type="region of interest" description="Disordered" evidence="1">
    <location>
        <begin position="798"/>
        <end position="829"/>
    </location>
</feature>
<gene>
    <name evidence="2" type="ORF">BB559_006052</name>
</gene>
<feature type="region of interest" description="Disordered" evidence="1">
    <location>
        <begin position="1950"/>
        <end position="1969"/>
    </location>
</feature>
<sequence length="2144" mass="245485">MSNIQAFLDGLKYLLEQENPPPPEHLQIVIENTPRQDIVSSLVVAIMCWEPTTLKSLLNLLLKPHVNPPAKPIQKNTQNQLYPKRYLNATFFETMLLQLKTLPPTQLVVGPWLQNLGSTIETTILMAKEVLKRVSSNNPIQGNSEFGNTPFYSQSKNQPHIDEGEEIGDIELASKGGLTIRDWESISLISNYVFTMLVPSVGNLSSMWKLEDTALNYTETSPESISSLDGYSASNVSIRREVMPVSSTLLKLIQLYSEWCAIVRKNCLNIGSLIYERIPAVIKGNDNEGFIWGISALPITVASNLMSNILIRRIFLSPYRRCTEIQDRIGGMFNEVWFKQILQLESKLEETEIEIMGELISNDSSIIYGVIARCFKLLQIHNIWTGGSEIGLTEANIKENMKPINPNDPNSVYTYMKNLQLLFEVRQVSDGLAPILGYEKNVFANAMNMQELMLSILPMRSEIINKSKFSSQWGYFTPGSISSAFESVMQENINLKKENFTDHTNSEVTKDKVSERSRKKLKRKNMMDNKSIGESDDKQFADTVYEYNFPDFIEIMLIRMLALKLETNELSENQSQLLTNLLVSESSQLSSLERRKSSNTSNTYNKAPETKKIEFITSLALIARQLSCLTDLYICPNMFYFGGKLVLPEEENIGSEYYNMIDVPTLWLDWSVKFGFTVGKDSNTKFNFLSWADMLLELNLIDSNVRLPRIWERVLNWVDTNAYQMFKQFPNFTKKNFSKIVEILTQDFSSRLSKPIDVACKPFTKKFGQTKIELNVLLAMYGSLDRIIQANKDTTLLLAPEKPQNTNSDKLDQNNPNTNNTSSNDTVEKNNDLFSLPIMNFEDEFNTRWKQHLIRKGAGPIALTHYLYLGVVGLSKDNRIKENNLSKQIFEFLVSIKTMISEPVFKPKKSNQYTLSYEQKKILNDSYRILLGEIFSKSMMNLKSGYNGTFNVVFGQVKNQNFVFQKNKMVQTFNTINLHINRLSQLLGELYESLNNVGRKKKKELVFDSIFFTKKTESSRFWSSLRKFCESGGKKEVEISELNDLQEAIRGLLPRRFFNRKNSTQSETPTEPKFFKLYEKLEQNDESEGNEKKPNYKNTPETQQNPNRQKINPNTIRSVKFEDNTSFLASEDLGGLVKYNPESIEFAEIIYETLQFQITIESSISFKKNFSMIVSHIYPTQHKTKTLELALIIFIVQNPGCSVEGILGPIVDKMWKNTIGYNRKESFFQQIRNLFKPLEGNENEWLSRISSKKDSSESSLTVIDKNEYGNYGYDDEYFKLIGSCGSNGTDVSLQLHLVKFARLRILIFLTSLKYGKSHGQTPIYAWITDLLSYSSQETLNNYILIIMCVGIYGPRNLSTNPSPFTVPFRIFDNSYHQESVWDSKVCSLLEHWFKDERVCSKLVVSVSLSLAKISWYAGKYIFEHESRFANLFSFIPNYVQTENLLNMQSFLTIKESAMKYLHLLFIEEKTTPAHRKVIMASLLSPPTSGNSIRNFSKFVEEVMVATRETPCDWFFVHFLPVLLDVSCKDFPRWLYDSFTLDLQKVCKIFVYNLFINDELCNILIPKTDTIGNSLEYVIPNYSENGSGGKKIYNPRFPLSRILDYIESMTSNQQEEIVENILCPSLLSMISFVIYGGEIDTKSKEFETIVNSYVSINEHKNVSKLMEICNEISSDKSVFETFGQKTHSFKSNYKEKRVKYLINFLASHILVSKSKPVYNLLKSMLVLLTDTFFHLVCRNVLNKYHILEIGEEMDATNTNKTYLNEPKNRISQTASDSDIKCIFKCFLEPLLLPLDCDLSVGLKCPKSAYMNQLNIEPSDFVAETIIAILKSTINLGSDTNIILKELEELVIECFWKNFVEIEAVSMFNGINMSFLLSANDQKPGNVGAILLKELEFFRKIVEHIYPNELENDINSHIFILFTRALGRSDKFLSSLASECYTQASYMKRGHRDSSVPYQKPMHNGTKTSGNEYGESAIEQLLSVAKKTKSFARSIEVLNKILVAVVEEEQNTMYNGIKSSFEIRPIEKQILGELFRRFSGSQMFVETILGLVSSNSIFMVPESSKLICQLLLNLSKFGDSVYSLIDFSQLFNSLLLIHIEKPGNGLQGIGELKKPILLSSGKTIKFTELCYQFYKWTDIVPIIPLK</sequence>
<reference evidence="2 3" key="1">
    <citation type="journal article" date="2018" name="MBio">
        <title>Comparative Genomics Reveals the Core Gene Toolbox for the Fungus-Insect Symbiosis.</title>
        <authorList>
            <person name="Wang Y."/>
            <person name="Stata M."/>
            <person name="Wang W."/>
            <person name="Stajich J.E."/>
            <person name="White M.M."/>
            <person name="Moncalvo J.M."/>
        </authorList>
    </citation>
    <scope>NUCLEOTIDE SEQUENCE [LARGE SCALE GENOMIC DNA]</scope>
    <source>
        <strain evidence="2 3">AUS-77-4</strain>
    </source>
</reference>
<dbReference type="Proteomes" id="UP000245699">
    <property type="component" value="Unassembled WGS sequence"/>
</dbReference>
<feature type="compositionally biased region" description="Basic and acidic residues" evidence="1">
    <location>
        <begin position="1083"/>
        <end position="1094"/>
    </location>
</feature>